<accession>A0ABQ7Q4Y3</accession>
<evidence type="ECO:0000256" key="1">
    <source>
        <dbReference type="SAM" id="MobiDB-lite"/>
    </source>
</evidence>
<name>A0ABQ7Q4Y3_PLUXY</name>
<feature type="region of interest" description="Disordered" evidence="1">
    <location>
        <begin position="28"/>
        <end position="51"/>
    </location>
</feature>
<dbReference type="Proteomes" id="UP000823941">
    <property type="component" value="Chromosome 21"/>
</dbReference>
<dbReference type="EMBL" id="JAHIBW010000021">
    <property type="protein sequence ID" value="KAG7300200.1"/>
    <property type="molecule type" value="Genomic_DNA"/>
</dbReference>
<protein>
    <submittedName>
        <fullName evidence="2">Uncharacterized protein</fullName>
    </submittedName>
</protein>
<feature type="compositionally biased region" description="Polar residues" evidence="1">
    <location>
        <begin position="36"/>
        <end position="51"/>
    </location>
</feature>
<gene>
    <name evidence="2" type="ORF">JYU34_015751</name>
</gene>
<evidence type="ECO:0000313" key="2">
    <source>
        <dbReference type="EMBL" id="KAG7300200.1"/>
    </source>
</evidence>
<evidence type="ECO:0000313" key="3">
    <source>
        <dbReference type="Proteomes" id="UP000823941"/>
    </source>
</evidence>
<proteinExistence type="predicted"/>
<comment type="caution">
    <text evidence="2">The sequence shown here is derived from an EMBL/GenBank/DDBJ whole genome shotgun (WGS) entry which is preliminary data.</text>
</comment>
<sequence length="51" mass="5542">MYSEVEESYFMYKSDLKEALSRVVSSASAASDEINKQANTKGGSHLNPSPS</sequence>
<reference evidence="2 3" key="1">
    <citation type="submission" date="2021-06" db="EMBL/GenBank/DDBJ databases">
        <title>A haploid diamondback moth (Plutella xylostella L.) genome assembly resolves 31 chromosomes and identifies a diamide resistance mutation.</title>
        <authorList>
            <person name="Ward C.M."/>
            <person name="Perry K.D."/>
            <person name="Baker G."/>
            <person name="Powis K."/>
            <person name="Heckel D.G."/>
            <person name="Baxter S.W."/>
        </authorList>
    </citation>
    <scope>NUCLEOTIDE SEQUENCE [LARGE SCALE GENOMIC DNA]</scope>
    <source>
        <strain evidence="2 3">LV</strain>
        <tissue evidence="2">Single pupa</tissue>
    </source>
</reference>
<keyword evidence="3" id="KW-1185">Reference proteome</keyword>
<organism evidence="2 3">
    <name type="scientific">Plutella xylostella</name>
    <name type="common">Diamondback moth</name>
    <name type="synonym">Plutella maculipennis</name>
    <dbReference type="NCBI Taxonomy" id="51655"/>
    <lineage>
        <taxon>Eukaryota</taxon>
        <taxon>Metazoa</taxon>
        <taxon>Ecdysozoa</taxon>
        <taxon>Arthropoda</taxon>
        <taxon>Hexapoda</taxon>
        <taxon>Insecta</taxon>
        <taxon>Pterygota</taxon>
        <taxon>Neoptera</taxon>
        <taxon>Endopterygota</taxon>
        <taxon>Lepidoptera</taxon>
        <taxon>Glossata</taxon>
        <taxon>Ditrysia</taxon>
        <taxon>Yponomeutoidea</taxon>
        <taxon>Plutellidae</taxon>
        <taxon>Plutella</taxon>
    </lineage>
</organism>